<evidence type="ECO:0000313" key="19">
    <source>
        <dbReference type="Proteomes" id="UP001497623"/>
    </source>
</evidence>
<organism evidence="18 19">
    <name type="scientific">Meganyctiphanes norvegica</name>
    <name type="common">Northern krill</name>
    <name type="synonym">Thysanopoda norvegica</name>
    <dbReference type="NCBI Taxonomy" id="48144"/>
    <lineage>
        <taxon>Eukaryota</taxon>
        <taxon>Metazoa</taxon>
        <taxon>Ecdysozoa</taxon>
        <taxon>Arthropoda</taxon>
        <taxon>Crustacea</taxon>
        <taxon>Multicrustacea</taxon>
        <taxon>Malacostraca</taxon>
        <taxon>Eumalacostraca</taxon>
        <taxon>Eucarida</taxon>
        <taxon>Euphausiacea</taxon>
        <taxon>Euphausiidae</taxon>
        <taxon>Meganyctiphanes</taxon>
    </lineage>
</organism>
<dbReference type="AlphaFoldDB" id="A0AAV2RIF3"/>
<keyword evidence="11 15" id="KW-0030">Aminoacyl-tRNA synthetase</keyword>
<evidence type="ECO:0000256" key="13">
    <source>
        <dbReference type="ARBA" id="ARBA00048400"/>
    </source>
</evidence>
<dbReference type="Gene3D" id="3.40.50.620">
    <property type="entry name" value="HUPs"/>
    <property type="match status" value="2"/>
</dbReference>
<dbReference type="FunFam" id="3.40.50.620:FF:000040">
    <property type="entry name" value="Tyrosine--tRNA ligase"/>
    <property type="match status" value="1"/>
</dbReference>
<evidence type="ECO:0000256" key="7">
    <source>
        <dbReference type="ARBA" id="ARBA00022741"/>
    </source>
</evidence>
<reference evidence="18 19" key="1">
    <citation type="submission" date="2024-05" db="EMBL/GenBank/DDBJ databases">
        <authorList>
            <person name="Wallberg A."/>
        </authorList>
    </citation>
    <scope>NUCLEOTIDE SEQUENCE [LARGE SCALE GENOMIC DNA]</scope>
</reference>
<dbReference type="CDD" id="cd02799">
    <property type="entry name" value="tRNA_bind_EMAP-II_like"/>
    <property type="match status" value="1"/>
</dbReference>
<dbReference type="FunFam" id="2.40.50.140:FF:000047">
    <property type="entry name" value="tyrosine--tRNA ligase, cytoplasmic isoform X2"/>
    <property type="match status" value="1"/>
</dbReference>
<comment type="similarity">
    <text evidence="3 15">Belongs to the class-I aminoacyl-tRNA synthetase family.</text>
</comment>
<dbReference type="CDD" id="cd00805">
    <property type="entry name" value="TyrRS_core"/>
    <property type="match status" value="1"/>
</dbReference>
<dbReference type="GO" id="GO:0005737">
    <property type="term" value="C:cytoplasm"/>
    <property type="evidence" value="ECO:0007669"/>
    <property type="project" value="UniProtKB-SubCell"/>
</dbReference>
<dbReference type="InterPro" id="IPR050489">
    <property type="entry name" value="Tyr-tRNA_synthase"/>
</dbReference>
<evidence type="ECO:0000256" key="10">
    <source>
        <dbReference type="ARBA" id="ARBA00022917"/>
    </source>
</evidence>
<accession>A0AAV2RIF3</accession>
<keyword evidence="5 14" id="KW-0820">tRNA-binding</keyword>
<dbReference type="GO" id="GO:0005524">
    <property type="term" value="F:ATP binding"/>
    <property type="evidence" value="ECO:0007669"/>
    <property type="project" value="UniProtKB-KW"/>
</dbReference>
<evidence type="ECO:0000256" key="9">
    <source>
        <dbReference type="ARBA" id="ARBA00022884"/>
    </source>
</evidence>
<dbReference type="PANTHER" id="PTHR46264:SF4">
    <property type="entry name" value="TYROSINE--TRNA LIGASE, CYTOPLASMIC"/>
    <property type="match status" value="1"/>
</dbReference>
<keyword evidence="12" id="KW-0539">Nucleus</keyword>
<dbReference type="PROSITE" id="PS50886">
    <property type="entry name" value="TRBD"/>
    <property type="match status" value="1"/>
</dbReference>
<keyword evidence="10 15" id="KW-0648">Protein biosynthesis</keyword>
<dbReference type="EC" id="6.1.1.1" evidence="15"/>
<dbReference type="EMBL" id="CAXKWB010024790">
    <property type="protein sequence ID" value="CAL4126725.1"/>
    <property type="molecule type" value="Genomic_DNA"/>
</dbReference>
<sequence>MTPAEQLKLIKRQLDEVIGEDRITAVLKERPLKIYWGTATTGKPHIAYFVPMTKIADFLKAGCEVTVLLADLHAYLDNMKAPWELIKFRTQYYEAVIKAMLTAIGVSIDKLKFVQGTSYQLGSKFTEDVYKLSSMVTEHDALKAGAEVVKQIDAPAQSGLLYPGLQALDEEYLGVDAQFGGVDQRKIFTYAEKYLPKLGYQKRAHLMNPMVPGLTGGKMSSSEIDSKIDLLDSAEAVERKLSNATCDPSEPDNGVMAFVNYVVFPVLQGQGKDLTLEDGKTFKSFEELKPAFIEGKVSGEVLKSSLIKFLNQLLSHIRKEFESPELQALTAKAYPPPSEMPTAITALSEPVRSGELSLEGLSLENRMSLMGKNLSESVPKGLSAAMGDSPHVLWSLPVYGRANVALLGHVAKIRDFLAAGCRVTILADDILSHLDASQVPWELAPHRATYFLDLIKSAMIANKIPLDNVTFVKGSDYQKSEAYALDLYRLTALVTCKESHLVSEKVVKDPNLLSALIHPDMMSLDEKYSGANIRYAGCKLSPLSVFSEKVLPLVGAQPRVHLFGQEMPSLLSRAALTPEEEYIELIEQESQLKKKIKSAFCEEGNVDFNPVLSLVKTIIMPMTGDSITINRSEEHGGDLVFDDHASLKDSFKQKILHPGDLKNSVLGYLKQLIEPIRKAAEAPAMKKIQNQAYPPPPKKTKGPQKAAAGSEEFKPSQFNMLVGKIVEISRHPDAESLYVEKIDVGEAEPRTIVSGLVKFVKEEEMKDRMVVVLANLKASKMRGVTSAGMVLCASVAEPAACEPIKPAPGSKPGDRVIVEGNEGEPDAELKTKKSDALTKMLSGFKTDGSCKATWNSNLLVTSTGPVTVATLKNAPIK</sequence>
<feature type="domain" description="TRNA-binding" evidence="17">
    <location>
        <begin position="714"/>
        <end position="817"/>
    </location>
</feature>
<evidence type="ECO:0000259" key="17">
    <source>
        <dbReference type="PROSITE" id="PS50886"/>
    </source>
</evidence>
<keyword evidence="4" id="KW-0963">Cytoplasm</keyword>
<dbReference type="GO" id="GO:0004831">
    <property type="term" value="F:tyrosine-tRNA ligase activity"/>
    <property type="evidence" value="ECO:0007669"/>
    <property type="project" value="UniProtKB-EC"/>
</dbReference>
<dbReference type="InterPro" id="IPR002547">
    <property type="entry name" value="tRNA-bd_dom"/>
</dbReference>
<comment type="catalytic activity">
    <reaction evidence="13">
        <text>tRNA(Tyr) + L-tyrosine + ATP = L-tyrosyl-tRNA(Tyr) + AMP + diphosphate + H(+)</text>
        <dbReference type="Rhea" id="RHEA:10220"/>
        <dbReference type="Rhea" id="RHEA-COMP:9706"/>
        <dbReference type="Rhea" id="RHEA-COMP:9707"/>
        <dbReference type="ChEBI" id="CHEBI:15378"/>
        <dbReference type="ChEBI" id="CHEBI:30616"/>
        <dbReference type="ChEBI" id="CHEBI:33019"/>
        <dbReference type="ChEBI" id="CHEBI:58315"/>
        <dbReference type="ChEBI" id="CHEBI:78442"/>
        <dbReference type="ChEBI" id="CHEBI:78536"/>
        <dbReference type="ChEBI" id="CHEBI:456215"/>
        <dbReference type="EC" id="6.1.1.1"/>
    </reaction>
    <physiologicalReaction direction="left-to-right" evidence="13">
        <dbReference type="Rhea" id="RHEA:10221"/>
    </physiologicalReaction>
</comment>
<comment type="caution">
    <text evidence="18">The sequence shown here is derived from an EMBL/GenBank/DDBJ whole genome shotgun (WGS) entry which is preliminary data.</text>
</comment>
<proteinExistence type="inferred from homology"/>
<keyword evidence="8 15" id="KW-0067">ATP-binding</keyword>
<comment type="subcellular location">
    <subcellularLocation>
        <location evidence="2">Cytoplasm</location>
    </subcellularLocation>
    <subcellularLocation>
        <location evidence="1">Nucleus</location>
    </subcellularLocation>
</comment>
<protein>
    <recommendedName>
        <fullName evidence="15">Tyrosine--tRNA ligase</fullName>
        <ecNumber evidence="15">6.1.1.1</ecNumber>
    </recommendedName>
    <alternativeName>
        <fullName evidence="15">Tyrosyl-tRNA synthetase</fullName>
    </alternativeName>
</protein>
<evidence type="ECO:0000256" key="2">
    <source>
        <dbReference type="ARBA" id="ARBA00004496"/>
    </source>
</evidence>
<evidence type="ECO:0000256" key="8">
    <source>
        <dbReference type="ARBA" id="ARBA00022840"/>
    </source>
</evidence>
<dbReference type="GO" id="GO:0005634">
    <property type="term" value="C:nucleus"/>
    <property type="evidence" value="ECO:0007669"/>
    <property type="project" value="UniProtKB-SubCell"/>
</dbReference>
<evidence type="ECO:0000256" key="6">
    <source>
        <dbReference type="ARBA" id="ARBA00022598"/>
    </source>
</evidence>
<evidence type="ECO:0000256" key="4">
    <source>
        <dbReference type="ARBA" id="ARBA00022490"/>
    </source>
</evidence>
<dbReference type="InterPro" id="IPR014729">
    <property type="entry name" value="Rossmann-like_a/b/a_fold"/>
</dbReference>
<dbReference type="Pfam" id="PF01588">
    <property type="entry name" value="tRNA_bind"/>
    <property type="match status" value="1"/>
</dbReference>
<dbReference type="Gene3D" id="2.40.50.140">
    <property type="entry name" value="Nucleic acid-binding proteins"/>
    <property type="match status" value="1"/>
</dbReference>
<evidence type="ECO:0000256" key="1">
    <source>
        <dbReference type="ARBA" id="ARBA00004123"/>
    </source>
</evidence>
<feature type="region of interest" description="Disordered" evidence="16">
    <location>
        <begin position="687"/>
        <end position="711"/>
    </location>
</feature>
<dbReference type="SUPFAM" id="SSF50249">
    <property type="entry name" value="Nucleic acid-binding proteins"/>
    <property type="match status" value="1"/>
</dbReference>
<dbReference type="Proteomes" id="UP001497623">
    <property type="component" value="Unassembled WGS sequence"/>
</dbReference>
<dbReference type="NCBIfam" id="TIGR00234">
    <property type="entry name" value="tyrS"/>
    <property type="match status" value="1"/>
</dbReference>
<dbReference type="InterPro" id="IPR002307">
    <property type="entry name" value="Tyr-tRNA-ligase"/>
</dbReference>
<dbReference type="PANTHER" id="PTHR46264">
    <property type="entry name" value="TYROSINE-TRNA LIGASE"/>
    <property type="match status" value="1"/>
</dbReference>
<keyword evidence="9 14" id="KW-0694">RNA-binding</keyword>
<dbReference type="SUPFAM" id="SSF52374">
    <property type="entry name" value="Nucleotidylyl transferase"/>
    <property type="match status" value="2"/>
</dbReference>
<keyword evidence="6 15" id="KW-0436">Ligase</keyword>
<evidence type="ECO:0000256" key="14">
    <source>
        <dbReference type="PROSITE-ProRule" id="PRU00209"/>
    </source>
</evidence>
<dbReference type="NCBIfam" id="NF006330">
    <property type="entry name" value="PRK08560.1"/>
    <property type="match status" value="1"/>
</dbReference>
<dbReference type="InterPro" id="IPR012340">
    <property type="entry name" value="NA-bd_OB-fold"/>
</dbReference>
<evidence type="ECO:0000256" key="3">
    <source>
        <dbReference type="ARBA" id="ARBA00005594"/>
    </source>
</evidence>
<evidence type="ECO:0000256" key="5">
    <source>
        <dbReference type="ARBA" id="ARBA00022555"/>
    </source>
</evidence>
<dbReference type="InterPro" id="IPR002305">
    <property type="entry name" value="aa-tRNA-synth_Ic"/>
</dbReference>
<evidence type="ECO:0000256" key="12">
    <source>
        <dbReference type="ARBA" id="ARBA00023242"/>
    </source>
</evidence>
<evidence type="ECO:0000256" key="16">
    <source>
        <dbReference type="SAM" id="MobiDB-lite"/>
    </source>
</evidence>
<name>A0AAV2RIF3_MEGNR</name>
<dbReference type="Pfam" id="PF00579">
    <property type="entry name" value="tRNA-synt_1b"/>
    <property type="match status" value="2"/>
</dbReference>
<evidence type="ECO:0000256" key="15">
    <source>
        <dbReference type="RuleBase" id="RU361234"/>
    </source>
</evidence>
<dbReference type="Gene3D" id="1.10.240.10">
    <property type="entry name" value="Tyrosyl-Transfer RNA Synthetase"/>
    <property type="match status" value="2"/>
</dbReference>
<keyword evidence="7 15" id="KW-0547">Nucleotide-binding</keyword>
<dbReference type="PRINTS" id="PR01040">
    <property type="entry name" value="TRNASYNTHTYR"/>
</dbReference>
<evidence type="ECO:0000313" key="18">
    <source>
        <dbReference type="EMBL" id="CAL4126725.1"/>
    </source>
</evidence>
<evidence type="ECO:0000256" key="11">
    <source>
        <dbReference type="ARBA" id="ARBA00023146"/>
    </source>
</evidence>
<dbReference type="GO" id="GO:0000049">
    <property type="term" value="F:tRNA binding"/>
    <property type="evidence" value="ECO:0007669"/>
    <property type="project" value="UniProtKB-UniRule"/>
</dbReference>
<dbReference type="GO" id="GO:0006437">
    <property type="term" value="P:tyrosyl-tRNA aminoacylation"/>
    <property type="evidence" value="ECO:0007669"/>
    <property type="project" value="InterPro"/>
</dbReference>
<gene>
    <name evidence="18" type="ORF">MNOR_LOCUS25674</name>
</gene>
<keyword evidence="19" id="KW-1185">Reference proteome</keyword>